<organism evidence="4">
    <name type="scientific">Dunaliella tertiolecta</name>
    <name type="common">Green alga</name>
    <dbReference type="NCBI Taxonomy" id="3047"/>
    <lineage>
        <taxon>Eukaryota</taxon>
        <taxon>Viridiplantae</taxon>
        <taxon>Chlorophyta</taxon>
        <taxon>core chlorophytes</taxon>
        <taxon>Chlorophyceae</taxon>
        <taxon>CS clade</taxon>
        <taxon>Chlamydomonadales</taxon>
        <taxon>Dunaliellaceae</taxon>
        <taxon>Dunaliella</taxon>
    </lineage>
</organism>
<feature type="domain" description="DJ-1/PfpI" evidence="3">
    <location>
        <begin position="87"/>
        <end position="249"/>
    </location>
</feature>
<dbReference type="InterPro" id="IPR050325">
    <property type="entry name" value="Prot/Nucl_acid_deglycase"/>
</dbReference>
<dbReference type="EMBL" id="HBIP01012994">
    <property type="protein sequence ID" value="CAE0492357.1"/>
    <property type="molecule type" value="Transcribed_RNA"/>
</dbReference>
<evidence type="ECO:0000259" key="3">
    <source>
        <dbReference type="Pfam" id="PF01965"/>
    </source>
</evidence>
<dbReference type="Pfam" id="PF01965">
    <property type="entry name" value="DJ-1_PfpI"/>
    <property type="match status" value="1"/>
</dbReference>
<dbReference type="InterPro" id="IPR002818">
    <property type="entry name" value="DJ-1/PfpI"/>
</dbReference>
<sequence length="271" mass="28566">MQVLHNKSQTAFTSSCKCQCAPNTAPLVPSLKRRALGAPGAVFQQAASLWHREHSEKGKRRQLSGWSVSAAPRASSVMAAAAGSNPKVLIPVGTGTEEMEAVIVIDVLRRAGADVVVASVEDSLQVTCSRGVKLTADAMIDDAAKYQYDLIAMPGGMPGAERLRDSAVLEALVKDQKEGGRLLAAICATPAVFLEAKGMLAGQKATCHPGFSSKLSDQSAVESRVVVDGKLTTSRGPGTAFEFALSLVNQLYGREKMESVAGPMVMYPYSV</sequence>
<evidence type="ECO:0000256" key="2">
    <source>
        <dbReference type="ARBA" id="ARBA00022737"/>
    </source>
</evidence>
<gene>
    <name evidence="4" type="ORF">DTER00134_LOCUS7430</name>
</gene>
<dbReference type="GO" id="GO:1903189">
    <property type="term" value="P:glyoxal metabolic process"/>
    <property type="evidence" value="ECO:0007669"/>
    <property type="project" value="TreeGrafter"/>
</dbReference>
<dbReference type="SUPFAM" id="SSF52317">
    <property type="entry name" value="Class I glutamine amidotransferase-like"/>
    <property type="match status" value="1"/>
</dbReference>
<proteinExistence type="inferred from homology"/>
<dbReference type="AlphaFoldDB" id="A0A7S3QT33"/>
<evidence type="ECO:0000256" key="1">
    <source>
        <dbReference type="ARBA" id="ARBA00008542"/>
    </source>
</evidence>
<dbReference type="NCBIfam" id="TIGR01383">
    <property type="entry name" value="not_thiJ"/>
    <property type="match status" value="1"/>
</dbReference>
<dbReference type="FunFam" id="3.40.50.880:FF:000015">
    <property type="entry name" value="Protein DJ-1 homolog C"/>
    <property type="match status" value="1"/>
</dbReference>
<name>A0A7S3QT33_DUNTE</name>
<comment type="similarity">
    <text evidence="1">Belongs to the peptidase C56 family.</text>
</comment>
<dbReference type="PANTHER" id="PTHR48094:SF12">
    <property type="entry name" value="PARKINSON DISEASE PROTEIN 7 HOMOLOG"/>
    <property type="match status" value="1"/>
</dbReference>
<dbReference type="PANTHER" id="PTHR48094">
    <property type="entry name" value="PROTEIN/NUCLEIC ACID DEGLYCASE DJ-1-RELATED"/>
    <property type="match status" value="1"/>
</dbReference>
<dbReference type="InterPro" id="IPR006287">
    <property type="entry name" value="DJ-1"/>
</dbReference>
<accession>A0A7S3QT33</accession>
<keyword evidence="2" id="KW-0677">Repeat</keyword>
<dbReference type="CDD" id="cd03135">
    <property type="entry name" value="GATase1_DJ-1"/>
    <property type="match status" value="1"/>
</dbReference>
<evidence type="ECO:0000313" key="4">
    <source>
        <dbReference type="EMBL" id="CAE0492357.1"/>
    </source>
</evidence>
<protein>
    <recommendedName>
        <fullName evidence="3">DJ-1/PfpI domain-containing protein</fullName>
    </recommendedName>
</protein>
<dbReference type="Gene3D" id="3.40.50.880">
    <property type="match status" value="1"/>
</dbReference>
<reference evidence="4" key="1">
    <citation type="submission" date="2021-01" db="EMBL/GenBank/DDBJ databases">
        <authorList>
            <person name="Corre E."/>
            <person name="Pelletier E."/>
            <person name="Niang G."/>
            <person name="Scheremetjew M."/>
            <person name="Finn R."/>
            <person name="Kale V."/>
            <person name="Holt S."/>
            <person name="Cochrane G."/>
            <person name="Meng A."/>
            <person name="Brown T."/>
            <person name="Cohen L."/>
        </authorList>
    </citation>
    <scope>NUCLEOTIDE SEQUENCE</scope>
    <source>
        <strain evidence="4">CCMP1320</strain>
    </source>
</reference>
<dbReference type="InterPro" id="IPR029062">
    <property type="entry name" value="Class_I_gatase-like"/>
</dbReference>
<dbReference type="GO" id="GO:0005737">
    <property type="term" value="C:cytoplasm"/>
    <property type="evidence" value="ECO:0007669"/>
    <property type="project" value="TreeGrafter"/>
</dbReference>